<evidence type="ECO:0000313" key="2">
    <source>
        <dbReference type="Proteomes" id="UP000199597"/>
    </source>
</evidence>
<reference evidence="2" key="1">
    <citation type="submission" date="2016-10" db="EMBL/GenBank/DDBJ databases">
        <authorList>
            <person name="Varghese N."/>
            <person name="Submissions S."/>
        </authorList>
    </citation>
    <scope>NUCLEOTIDE SEQUENCE [LARGE SCALE GENOMIC DNA]</scope>
    <source>
        <strain evidence="2">DSM 23676</strain>
    </source>
</reference>
<gene>
    <name evidence="1" type="ORF">SAMN04489752_0517</name>
</gene>
<sequence length="68" mass="7172">MKVQRWSKVSAFSSVRVLGALGLSSCGPSRDEVDPESRSFRISGDDLGIVMDSGVTSPCAPVTSTLLK</sequence>
<accession>A0A1H1MT71</accession>
<name>A0A1H1MT71_9MICO</name>
<evidence type="ECO:0000313" key="1">
    <source>
        <dbReference type="EMBL" id="SDR89119.1"/>
    </source>
</evidence>
<dbReference type="AlphaFoldDB" id="A0A1H1MT71"/>
<organism evidence="1 2">
    <name type="scientific">Brevibacterium siliguriense</name>
    <dbReference type="NCBI Taxonomy" id="1136497"/>
    <lineage>
        <taxon>Bacteria</taxon>
        <taxon>Bacillati</taxon>
        <taxon>Actinomycetota</taxon>
        <taxon>Actinomycetes</taxon>
        <taxon>Micrococcales</taxon>
        <taxon>Brevibacteriaceae</taxon>
        <taxon>Brevibacterium</taxon>
    </lineage>
</organism>
<keyword evidence="2" id="KW-1185">Reference proteome</keyword>
<dbReference type="Proteomes" id="UP000199597">
    <property type="component" value="Chromosome I"/>
</dbReference>
<protein>
    <submittedName>
        <fullName evidence="1">Uncharacterized protein</fullName>
    </submittedName>
</protein>
<dbReference type="EMBL" id="LT629766">
    <property type="protein sequence ID" value="SDR89119.1"/>
    <property type="molecule type" value="Genomic_DNA"/>
</dbReference>
<proteinExistence type="predicted"/>
<dbReference type="RefSeq" id="WP_092009742.1">
    <property type="nucleotide sequence ID" value="NZ_LT629766.1"/>
</dbReference>